<dbReference type="RefSeq" id="WP_021056385.1">
    <property type="nucleotide sequence ID" value="NZ_KE356561.1"/>
</dbReference>
<protein>
    <submittedName>
        <fullName evidence="1">Uncharacterized protein</fullName>
    </submittedName>
</protein>
<gene>
    <name evidence="1" type="ORF">J07HQW2_03407</name>
</gene>
<sequence length="41" mass="4468">MNYDTQREGSESAPPMVGTLASYCIRTGNSELDIADDSDEQ</sequence>
<name>U1NJ30_9EURY</name>
<accession>U1NJ30</accession>
<dbReference type="EMBL" id="KE356561">
    <property type="protein sequence ID" value="ERG96923.1"/>
    <property type="molecule type" value="Genomic_DNA"/>
</dbReference>
<dbReference type="HOGENOM" id="CLU_3263742_0_0_2"/>
<dbReference type="STRING" id="1238425.J07HQW2_03407"/>
<proteinExistence type="predicted"/>
<dbReference type="AlphaFoldDB" id="U1NJ30"/>
<reference evidence="1 2" key="1">
    <citation type="journal article" date="2013" name="PLoS ONE">
        <title>Assembly-driven community genomics of a hypersaline microbial ecosystem.</title>
        <authorList>
            <person name="Podell S."/>
            <person name="Ugalde J.A."/>
            <person name="Narasingarao P."/>
            <person name="Banfield J.F."/>
            <person name="Heidelberg K.B."/>
            <person name="Allen E.E."/>
        </authorList>
    </citation>
    <scope>NUCLEOTIDE SEQUENCE [LARGE SCALE GENOMIC DNA]</scope>
    <source>
        <strain evidence="2">J07HQW2</strain>
    </source>
</reference>
<organism evidence="1 2">
    <name type="scientific">Haloquadratum walsbyi J07HQW2</name>
    <dbReference type="NCBI Taxonomy" id="1238425"/>
    <lineage>
        <taxon>Archaea</taxon>
        <taxon>Methanobacteriati</taxon>
        <taxon>Methanobacteriota</taxon>
        <taxon>Stenosarchaea group</taxon>
        <taxon>Halobacteria</taxon>
        <taxon>Halobacteriales</taxon>
        <taxon>Haloferacaceae</taxon>
        <taxon>Haloquadratum</taxon>
    </lineage>
</organism>
<evidence type="ECO:0000313" key="2">
    <source>
        <dbReference type="Proteomes" id="UP000030710"/>
    </source>
</evidence>
<dbReference type="Proteomes" id="UP000030710">
    <property type="component" value="Unassembled WGS sequence"/>
</dbReference>
<evidence type="ECO:0000313" key="1">
    <source>
        <dbReference type="EMBL" id="ERG96923.1"/>
    </source>
</evidence>